<name>A0A0R2FWZ2_9LACO</name>
<dbReference type="PATRIC" id="fig|1618.3.peg.348"/>
<organism evidence="4 5">
    <name type="scientific">Liquorilactobacillus mali</name>
    <dbReference type="NCBI Taxonomy" id="1618"/>
    <lineage>
        <taxon>Bacteria</taxon>
        <taxon>Bacillati</taxon>
        <taxon>Bacillota</taxon>
        <taxon>Bacilli</taxon>
        <taxon>Lactobacillales</taxon>
        <taxon>Lactobacillaceae</taxon>
        <taxon>Liquorilactobacillus</taxon>
    </lineage>
</organism>
<feature type="domain" description="Glucosyltransferase 3-like N-terminal" evidence="2">
    <location>
        <begin position="3"/>
        <end position="155"/>
    </location>
</feature>
<dbReference type="Pfam" id="PF26337">
    <property type="entry name" value="Gtf3_C"/>
    <property type="match status" value="1"/>
</dbReference>
<feature type="domain" description="Glucosyltransferase 3-like C-terminal" evidence="3">
    <location>
        <begin position="174"/>
        <end position="332"/>
    </location>
</feature>
<dbReference type="Proteomes" id="UP000051727">
    <property type="component" value="Unassembled WGS sequence"/>
</dbReference>
<dbReference type="GO" id="GO:0016740">
    <property type="term" value="F:transferase activity"/>
    <property type="evidence" value="ECO:0007669"/>
    <property type="project" value="UniProtKB-KW"/>
</dbReference>
<dbReference type="InterPro" id="IPR058591">
    <property type="entry name" value="Gtf3_N"/>
</dbReference>
<evidence type="ECO:0000313" key="5">
    <source>
        <dbReference type="Proteomes" id="UP000051727"/>
    </source>
</evidence>
<proteinExistence type="predicted"/>
<evidence type="ECO:0000256" key="1">
    <source>
        <dbReference type="ARBA" id="ARBA00022679"/>
    </source>
</evidence>
<sequence length="337" mass="39290">MSNFVISMYDKTQYEAGPKAKMDVVKFLKRSDFKSIIFYFNGARKAKLMSIKQVMWDIPREIKRQEMNNVLFQYPAFNERINNKIVEEVKKKNGTKIFLLLHDVESLRLHRNEPEYISEEIAFFNKCDGIIAHNEEMVRWLKREGMIKPIVSLEIFDYDNPQQMVGHDKYDRTVCFAGNLGKSEFLKKMECKTPVYLYGPNQADEYPENINYQGSYSPEELPKYLKQSFGLIWDGDSLAKCNGIFGEYLKYNNPHKASLYLSSGLPVIVWKKAALASFVEQNDLGITIESLSELDSVLTDITEEKYRELCKNVRIIGQRIRDGRYITEAMQKLLEIN</sequence>
<dbReference type="STRING" id="1618.IV36_GL000348"/>
<dbReference type="Gene3D" id="3.40.50.2000">
    <property type="entry name" value="Glycogen Phosphorylase B"/>
    <property type="match status" value="2"/>
</dbReference>
<dbReference type="OrthoDB" id="9790931at2"/>
<gene>
    <name evidence="4" type="ORF">IV36_GL000348</name>
</gene>
<keyword evidence="1 4" id="KW-0808">Transferase</keyword>
<comment type="caution">
    <text evidence="4">The sequence shown here is derived from an EMBL/GenBank/DDBJ whole genome shotgun (WGS) entry which is preliminary data.</text>
</comment>
<evidence type="ECO:0000313" key="4">
    <source>
        <dbReference type="EMBL" id="KRN29802.1"/>
    </source>
</evidence>
<dbReference type="SUPFAM" id="SSF53756">
    <property type="entry name" value="UDP-Glycosyltransferase/glycogen phosphorylase"/>
    <property type="match status" value="1"/>
</dbReference>
<accession>A0A0R2FWZ2</accession>
<dbReference type="InterPro" id="IPR058592">
    <property type="entry name" value="Gtf3_C"/>
</dbReference>
<reference evidence="4 5" key="1">
    <citation type="journal article" date="2015" name="Genome Announc.">
        <title>Expanding the biotechnology potential of lactobacilli through comparative genomics of 213 strains and associated genera.</title>
        <authorList>
            <person name="Sun Z."/>
            <person name="Harris H.M."/>
            <person name="McCann A."/>
            <person name="Guo C."/>
            <person name="Argimon S."/>
            <person name="Zhang W."/>
            <person name="Yang X."/>
            <person name="Jeffery I.B."/>
            <person name="Cooney J.C."/>
            <person name="Kagawa T.F."/>
            <person name="Liu W."/>
            <person name="Song Y."/>
            <person name="Salvetti E."/>
            <person name="Wrobel A."/>
            <person name="Rasinkangas P."/>
            <person name="Parkhill J."/>
            <person name="Rea M.C."/>
            <person name="O'Sullivan O."/>
            <person name="Ritari J."/>
            <person name="Douillard F.P."/>
            <person name="Paul Ross R."/>
            <person name="Yang R."/>
            <person name="Briner A.E."/>
            <person name="Felis G.E."/>
            <person name="de Vos W.M."/>
            <person name="Barrangou R."/>
            <person name="Klaenhammer T.R."/>
            <person name="Caufield P.W."/>
            <person name="Cui Y."/>
            <person name="Zhang H."/>
            <person name="O'Toole P.W."/>
        </authorList>
    </citation>
    <scope>NUCLEOTIDE SEQUENCE [LARGE SCALE GENOMIC DNA]</scope>
    <source>
        <strain evidence="4 5">ATCC 27304</strain>
    </source>
</reference>
<dbReference type="PIRSF" id="PIRSF007023">
    <property type="entry name" value="UDP-Galf_transf"/>
    <property type="match status" value="1"/>
</dbReference>
<evidence type="ECO:0000259" key="3">
    <source>
        <dbReference type="Pfam" id="PF26337"/>
    </source>
</evidence>
<evidence type="ECO:0000259" key="2">
    <source>
        <dbReference type="Pfam" id="PF26334"/>
    </source>
</evidence>
<dbReference type="RefSeq" id="WP_056991385.1">
    <property type="nucleotide sequence ID" value="NZ_JQAR01000012.1"/>
</dbReference>
<dbReference type="EMBL" id="JQAR01000012">
    <property type="protein sequence ID" value="KRN29802.1"/>
    <property type="molecule type" value="Genomic_DNA"/>
</dbReference>
<protein>
    <submittedName>
        <fullName evidence="4">Beta-1,6-galactofuranosyltransferase</fullName>
    </submittedName>
</protein>
<dbReference type="Pfam" id="PF26334">
    <property type="entry name" value="Gtf3_N"/>
    <property type="match status" value="1"/>
</dbReference>
<dbReference type="AlphaFoldDB" id="A0A0R2FWZ2"/>